<evidence type="ECO:0000313" key="2">
    <source>
        <dbReference type="EMBL" id="PNG24411.1"/>
    </source>
</evidence>
<dbReference type="Proteomes" id="UP000236286">
    <property type="component" value="Unassembled WGS sequence"/>
</dbReference>
<dbReference type="InterPro" id="IPR058548">
    <property type="entry name" value="MlaB-like_STAS"/>
</dbReference>
<dbReference type="EMBL" id="PDZR01000033">
    <property type="protein sequence ID" value="PNG24411.1"/>
    <property type="molecule type" value="Genomic_DNA"/>
</dbReference>
<feature type="domain" description="MlaB-like STAS" evidence="1">
    <location>
        <begin position="23"/>
        <end position="99"/>
    </location>
</feature>
<evidence type="ECO:0000313" key="3">
    <source>
        <dbReference type="Proteomes" id="UP000236286"/>
    </source>
</evidence>
<protein>
    <recommendedName>
        <fullName evidence="1">MlaB-like STAS domain-containing protein</fullName>
    </recommendedName>
</protein>
<dbReference type="RefSeq" id="WP_102845267.1">
    <property type="nucleotide sequence ID" value="NZ_PDZR01000033.1"/>
</dbReference>
<dbReference type="Pfam" id="PF13466">
    <property type="entry name" value="STAS_2"/>
    <property type="match status" value="1"/>
</dbReference>
<comment type="caution">
    <text evidence="2">The sequence shown here is derived from an EMBL/GenBank/DDBJ whole genome shotgun (WGS) entry which is preliminary data.</text>
</comment>
<name>A0A2J7TCB8_METSI</name>
<evidence type="ECO:0000259" key="1">
    <source>
        <dbReference type="Pfam" id="PF13466"/>
    </source>
</evidence>
<dbReference type="AlphaFoldDB" id="A0A2J7TCB8"/>
<sequence length="111" mass="12012">MPQAQDDSAPSKAAHEPRRARIVELPAVLDLKAASPLVAELLACRGDELLVDASRVERLGGQCLQALMSAAITWKADELPLAIVDASQEFVDGLRRFGVALEDLTDQEFTK</sequence>
<reference evidence="2 3" key="1">
    <citation type="submission" date="2017-10" db="EMBL/GenBank/DDBJ databases">
        <title>Genome announcement of Methylocella silvestris TVC from permafrost.</title>
        <authorList>
            <person name="Wang J."/>
            <person name="Geng K."/>
            <person name="Ul-Haque F."/>
            <person name="Crombie A.T."/>
            <person name="Street L.E."/>
            <person name="Wookey P.A."/>
            <person name="Murrell J.C."/>
            <person name="Pratscher J."/>
        </authorList>
    </citation>
    <scope>NUCLEOTIDE SEQUENCE [LARGE SCALE GENOMIC DNA]</scope>
    <source>
        <strain evidence="2 3">TVC</strain>
    </source>
</reference>
<proteinExistence type="predicted"/>
<dbReference type="OrthoDB" id="7280289at2"/>
<organism evidence="2 3">
    <name type="scientific">Methylocella silvestris</name>
    <dbReference type="NCBI Taxonomy" id="199596"/>
    <lineage>
        <taxon>Bacteria</taxon>
        <taxon>Pseudomonadati</taxon>
        <taxon>Pseudomonadota</taxon>
        <taxon>Alphaproteobacteria</taxon>
        <taxon>Hyphomicrobiales</taxon>
        <taxon>Beijerinckiaceae</taxon>
        <taxon>Methylocella</taxon>
    </lineage>
</organism>
<gene>
    <name evidence="2" type="ORF">CR492_18850</name>
</gene>
<accession>A0A2J7TCB8</accession>